<keyword evidence="1" id="KW-0472">Membrane</keyword>
<dbReference type="EMBL" id="JZWS01000108">
    <property type="protein sequence ID" value="KJR78423.1"/>
    <property type="molecule type" value="Genomic_DNA"/>
</dbReference>
<feature type="transmembrane region" description="Helical" evidence="1">
    <location>
        <begin position="184"/>
        <end position="209"/>
    </location>
</feature>
<proteinExistence type="predicted"/>
<gene>
    <name evidence="2" type="ORF">TQ35_07350</name>
</gene>
<comment type="caution">
    <text evidence="2">The sequence shown here is derived from an EMBL/GenBank/DDBJ whole genome shotgun (WGS) entry which is preliminary data.</text>
</comment>
<evidence type="ECO:0000313" key="2">
    <source>
        <dbReference type="EMBL" id="KJR78423.1"/>
    </source>
</evidence>
<feature type="transmembrane region" description="Helical" evidence="1">
    <location>
        <begin position="9"/>
        <end position="30"/>
    </location>
</feature>
<sequence>MGYKKVAKIFLIGEGLLFLYSGFFFMYHILSGTVPHGHAPTIPFTSIPIFYYPSVPFLIGGPLFLALGFPDKVANALSSRSWIPLRVLIILIALGFYSMQFVGSSSPMQYVWGPFFAAAVILGPILLGIGLSENLSNKLGIRSNIRKALVALSTILFVVAFILVHSSPSALASLLSPAGVPGLYFIGGLGVHVIFEHTAGSMLLLTLAVKPNILVNKVKKAISNVIG</sequence>
<keyword evidence="1" id="KW-0812">Transmembrane</keyword>
<feature type="transmembrane region" description="Helical" evidence="1">
    <location>
        <begin position="111"/>
        <end position="132"/>
    </location>
</feature>
<dbReference type="AlphaFoldDB" id="A0A0F2LLH3"/>
<feature type="transmembrane region" description="Helical" evidence="1">
    <location>
        <begin position="50"/>
        <end position="69"/>
    </location>
</feature>
<feature type="transmembrane region" description="Helical" evidence="1">
    <location>
        <begin position="81"/>
        <end position="99"/>
    </location>
</feature>
<accession>A0A0F2LLH3</accession>
<keyword evidence="1" id="KW-1133">Transmembrane helix</keyword>
<name>A0A0F2LLH3_9CREN</name>
<feature type="transmembrane region" description="Helical" evidence="1">
    <location>
        <begin position="144"/>
        <end position="164"/>
    </location>
</feature>
<organism evidence="2">
    <name type="scientific">Candidatus Aramenus sulfurataquae</name>
    <dbReference type="NCBI Taxonomy" id="1326980"/>
    <lineage>
        <taxon>Archaea</taxon>
        <taxon>Thermoproteota</taxon>
        <taxon>Thermoprotei</taxon>
        <taxon>Sulfolobales</taxon>
        <taxon>Sulfolobaceae</taxon>
        <taxon>Candidatus Aramenus</taxon>
    </lineage>
</organism>
<protein>
    <submittedName>
        <fullName evidence="2">Uncharacterized protein</fullName>
    </submittedName>
</protein>
<evidence type="ECO:0000256" key="1">
    <source>
        <dbReference type="SAM" id="Phobius"/>
    </source>
</evidence>
<reference evidence="2" key="1">
    <citation type="submission" date="2015-03" db="EMBL/GenBank/DDBJ databases">
        <title>Metagenome Sequencing of an Archaeal-Dominated Microbial Community from a Hot Spring at the Los Azufres Geothermal Field, Mexico.</title>
        <authorList>
            <person name="Servin-Garciduenas L.E."/>
            <person name="Martinez-Romero E."/>
        </authorList>
    </citation>
    <scope>NUCLEOTIDE SEQUENCE [LARGE SCALE GENOMIC DNA]</scope>
    <source>
        <strain evidence="2">AZ1-454</strain>
    </source>
</reference>